<proteinExistence type="predicted"/>
<dbReference type="EMBL" id="BPWL01000004">
    <property type="protein sequence ID" value="GJJ09208.1"/>
    <property type="molecule type" value="Genomic_DNA"/>
</dbReference>
<feature type="compositionally biased region" description="Basic and acidic residues" evidence="1">
    <location>
        <begin position="172"/>
        <end position="181"/>
    </location>
</feature>
<evidence type="ECO:0000313" key="2">
    <source>
        <dbReference type="EMBL" id="GJJ09208.1"/>
    </source>
</evidence>
<gene>
    <name evidence="2" type="ORF">Clacol_003430</name>
</gene>
<accession>A0AAV5A978</accession>
<protein>
    <recommendedName>
        <fullName evidence="4">SMP domain-containing protein</fullName>
    </recommendedName>
</protein>
<feature type="region of interest" description="Disordered" evidence="1">
    <location>
        <begin position="155"/>
        <end position="186"/>
    </location>
</feature>
<dbReference type="Proteomes" id="UP001050691">
    <property type="component" value="Unassembled WGS sequence"/>
</dbReference>
<comment type="caution">
    <text evidence="2">The sequence shown here is derived from an EMBL/GenBank/DDBJ whole genome shotgun (WGS) entry which is preliminary data.</text>
</comment>
<sequence length="246" mass="26057">MTSYNINPSRQEALLNAAAAQDAKRYGLGHRPPADSLASAAQAVADINEKLDVPPSRMTRKEEARLEGAAAQDALRVQAEKGKYINVDVNPLSLSKDEAIQIQSEEHRMRVYSLGYPPPAGSLAAQTQSLTDRLENASTQPMTKDIASDLMSLEHHGMGYTPSGSIAAEAQSKADKNENDGGNRTMNPAVMRVAMGAPVSKGIAAKVMAEENAKLGEVPRGSIAAQAQAAADKNVMDGGNRGVYDD</sequence>
<name>A0AAV5A978_9AGAM</name>
<dbReference type="AlphaFoldDB" id="A0AAV5A978"/>
<keyword evidence="3" id="KW-1185">Reference proteome</keyword>
<organism evidence="2 3">
    <name type="scientific">Clathrus columnatus</name>
    <dbReference type="NCBI Taxonomy" id="1419009"/>
    <lineage>
        <taxon>Eukaryota</taxon>
        <taxon>Fungi</taxon>
        <taxon>Dikarya</taxon>
        <taxon>Basidiomycota</taxon>
        <taxon>Agaricomycotina</taxon>
        <taxon>Agaricomycetes</taxon>
        <taxon>Phallomycetidae</taxon>
        <taxon>Phallales</taxon>
        <taxon>Clathraceae</taxon>
        <taxon>Clathrus</taxon>
    </lineage>
</organism>
<evidence type="ECO:0008006" key="4">
    <source>
        <dbReference type="Google" id="ProtNLM"/>
    </source>
</evidence>
<reference evidence="2" key="1">
    <citation type="submission" date="2021-10" db="EMBL/GenBank/DDBJ databases">
        <title>De novo Genome Assembly of Clathrus columnatus (Basidiomycota, Fungi) Using Illumina and Nanopore Sequence Data.</title>
        <authorList>
            <person name="Ogiso-Tanaka E."/>
            <person name="Itagaki H."/>
            <person name="Hosoya T."/>
            <person name="Hosaka K."/>
        </authorList>
    </citation>
    <scope>NUCLEOTIDE SEQUENCE</scope>
    <source>
        <strain evidence="2">MO-923</strain>
    </source>
</reference>
<evidence type="ECO:0000313" key="3">
    <source>
        <dbReference type="Proteomes" id="UP001050691"/>
    </source>
</evidence>
<evidence type="ECO:0000256" key="1">
    <source>
        <dbReference type="SAM" id="MobiDB-lite"/>
    </source>
</evidence>